<protein>
    <submittedName>
        <fullName evidence="1">Leucine-rich_repeat domain-containing protein</fullName>
    </submittedName>
</protein>
<evidence type="ECO:0000313" key="1">
    <source>
        <dbReference type="EMBL" id="CAL5979777.1"/>
    </source>
</evidence>
<dbReference type="InterPro" id="IPR032675">
    <property type="entry name" value="LRR_dom_sf"/>
</dbReference>
<comment type="caution">
    <text evidence="1">The sequence shown here is derived from an EMBL/GenBank/DDBJ whole genome shotgun (WGS) entry which is preliminary data.</text>
</comment>
<reference evidence="1 2" key="1">
    <citation type="submission" date="2024-07" db="EMBL/GenBank/DDBJ databases">
        <authorList>
            <person name="Akdeniz Z."/>
        </authorList>
    </citation>
    <scope>NUCLEOTIDE SEQUENCE [LARGE SCALE GENOMIC DNA]</scope>
</reference>
<evidence type="ECO:0000313" key="2">
    <source>
        <dbReference type="Proteomes" id="UP001642409"/>
    </source>
</evidence>
<dbReference type="Gene3D" id="3.80.10.10">
    <property type="entry name" value="Ribonuclease Inhibitor"/>
    <property type="match status" value="1"/>
</dbReference>
<sequence length="407" mass="47901">MKQVANNKLISSDIVQRISDYDKSILEIYQSINKGASKYIDTNIYLDMNSIKRVVKQSFSKQEFKKQQRMIRKQKFMQSIPNFDLFCQYDKQMINFYFDHIKSGKLTIQFSRKLNDLNFVRTFNIKKLVLYNFMDKTPKLESKTIIQFCTINSSKSNLNDYQIANLEILEIQSILTDGNSVIGIQLFKHLKEVGIWRAEISPISQVVWLTKLKLYYCGIDNTKALRPLVNLTELCINETKECDITSLQFLTNLSKLYLSLSKLVNIDALRPLYKLKELHITNNSIIYLQPVFELKQLTYLGAEYNRIVDSKKLETHPCFKNFHLGKQYQPTQEQYKAANIMRHINNPIVSLRIIHKQQIKLISYRSLLTLKIKKNIEKQYTNIERVTNKVHVVLLFQKMNSFQECCQ</sequence>
<name>A0ABP1GXR6_9EUKA</name>
<dbReference type="Proteomes" id="UP001642409">
    <property type="component" value="Unassembled WGS sequence"/>
</dbReference>
<gene>
    <name evidence="1" type="ORF">HINF_LOCUS5861</name>
</gene>
<organism evidence="1 2">
    <name type="scientific">Hexamita inflata</name>
    <dbReference type="NCBI Taxonomy" id="28002"/>
    <lineage>
        <taxon>Eukaryota</taxon>
        <taxon>Metamonada</taxon>
        <taxon>Diplomonadida</taxon>
        <taxon>Hexamitidae</taxon>
        <taxon>Hexamitinae</taxon>
        <taxon>Hexamita</taxon>
    </lineage>
</organism>
<keyword evidence="2" id="KW-1185">Reference proteome</keyword>
<proteinExistence type="predicted"/>
<accession>A0ABP1GXR6</accession>
<dbReference type="SUPFAM" id="SSF52058">
    <property type="entry name" value="L domain-like"/>
    <property type="match status" value="1"/>
</dbReference>
<dbReference type="EMBL" id="CAXDID020000011">
    <property type="protein sequence ID" value="CAL5979777.1"/>
    <property type="molecule type" value="Genomic_DNA"/>
</dbReference>